<dbReference type="PANTHER" id="PTHR33608">
    <property type="entry name" value="BLL2464 PROTEIN"/>
    <property type="match status" value="1"/>
</dbReference>
<dbReference type="InterPro" id="IPR036465">
    <property type="entry name" value="vWFA_dom_sf"/>
</dbReference>
<dbReference type="Gene3D" id="3.40.50.410">
    <property type="entry name" value="von Willebrand factor, type A domain"/>
    <property type="match status" value="1"/>
</dbReference>
<dbReference type="SMART" id="SM00327">
    <property type="entry name" value="VWA"/>
    <property type="match status" value="1"/>
</dbReference>
<keyword evidence="3" id="KW-1185">Reference proteome</keyword>
<evidence type="ECO:0000313" key="2">
    <source>
        <dbReference type="EMBL" id="SZD71242.1"/>
    </source>
</evidence>
<proteinExistence type="predicted"/>
<dbReference type="PANTHER" id="PTHR33608:SF6">
    <property type="entry name" value="BLL2464 PROTEIN"/>
    <property type="match status" value="1"/>
</dbReference>
<dbReference type="Pfam" id="PF01882">
    <property type="entry name" value="DUF58"/>
    <property type="match status" value="1"/>
</dbReference>
<dbReference type="PROSITE" id="PS50234">
    <property type="entry name" value="VWFA"/>
    <property type="match status" value="1"/>
</dbReference>
<sequence length="290" mass="33490">MDTKELLKKVRQIEIKIKRRTNNLFLGEYHSSFKGRGMTFSEVRPYAIGDDVRSIDWNKTAQYSQPYVKTFEEERELSLILLVDISASQNFGTRKQLKKETVAEICASLAFSALGNNDKVGLILFSDEVELFLPPAKGRFHALRIIRELIEFEPKNAQTNLNKALKFLLQTQKRKSIVFILSDFTEINYAKSLNAAARQHDITGIRVYDEKEEILPDIGIVQFRDVETGALQIVNTSSKNVRNQHKVFYEKVRIQFKNNFNTAGADSLSIKTDDDYIKKLLHYFKHHHTT</sequence>
<dbReference type="RefSeq" id="WP_119057284.1">
    <property type="nucleotide sequence ID" value="NZ_UNSC01000001.1"/>
</dbReference>
<accession>A0A383TU88</accession>
<gene>
    <name evidence="2" type="ORF">SAMEA104719789_00337</name>
</gene>
<protein>
    <submittedName>
        <fullName evidence="2">Uncharacterized conserved protein (Some members contain a von Willebrand factor type A (VWA) domain)</fullName>
    </submittedName>
</protein>
<dbReference type="CDD" id="cd00198">
    <property type="entry name" value="vWFA"/>
    <property type="match status" value="1"/>
</dbReference>
<dbReference type="OrthoDB" id="9776116at2"/>
<dbReference type="AlphaFoldDB" id="A0A383TU88"/>
<organism evidence="2 3">
    <name type="scientific">Candidatus Ornithobacterium hominis</name>
    <dbReference type="NCBI Taxonomy" id="2497989"/>
    <lineage>
        <taxon>Bacteria</taxon>
        <taxon>Pseudomonadati</taxon>
        <taxon>Bacteroidota</taxon>
        <taxon>Flavobacteriia</taxon>
        <taxon>Flavobacteriales</taxon>
        <taxon>Weeksellaceae</taxon>
        <taxon>Ornithobacterium</taxon>
    </lineage>
</organism>
<feature type="domain" description="VWFA" evidence="1">
    <location>
        <begin position="78"/>
        <end position="208"/>
    </location>
</feature>
<evidence type="ECO:0000313" key="3">
    <source>
        <dbReference type="Proteomes" id="UP000262142"/>
    </source>
</evidence>
<dbReference type="InterPro" id="IPR002881">
    <property type="entry name" value="DUF58"/>
</dbReference>
<dbReference type="Proteomes" id="UP000262142">
    <property type="component" value="Unassembled WGS sequence"/>
</dbReference>
<reference evidence="2 3" key="1">
    <citation type="submission" date="2018-09" db="EMBL/GenBank/DDBJ databases">
        <authorList>
            <consortium name="Pathogen Informatics"/>
        </authorList>
    </citation>
    <scope>NUCLEOTIDE SEQUENCE [LARGE SCALE GENOMIC DNA]</scope>
    <source>
        <strain evidence="2 3">OH-22767</strain>
    </source>
</reference>
<dbReference type="SUPFAM" id="SSF53300">
    <property type="entry name" value="vWA-like"/>
    <property type="match status" value="1"/>
</dbReference>
<evidence type="ECO:0000259" key="1">
    <source>
        <dbReference type="PROSITE" id="PS50234"/>
    </source>
</evidence>
<dbReference type="InterPro" id="IPR002035">
    <property type="entry name" value="VWF_A"/>
</dbReference>
<name>A0A383TU88_9FLAO</name>
<dbReference type="EMBL" id="UNSC01000001">
    <property type="protein sequence ID" value="SZD71242.1"/>
    <property type="molecule type" value="Genomic_DNA"/>
</dbReference>